<dbReference type="Gene3D" id="3.90.70.10">
    <property type="entry name" value="Cysteine proteinases"/>
    <property type="match status" value="1"/>
</dbReference>
<dbReference type="AlphaFoldDB" id="A0A8S9YCR3"/>
<dbReference type="GO" id="GO:0006508">
    <property type="term" value="P:proteolysis"/>
    <property type="evidence" value="ECO:0007669"/>
    <property type="project" value="InterPro"/>
</dbReference>
<sequence length="94" mass="10808">DCHYFRGTLCDVGSCQFIFQYYKYGISHPSRSDCNPARLNHAVLTVGYGTENGIPYWIIKNSWSDRWGENGYFRLYRGDGTCGIERDVLSAVIR</sequence>
<evidence type="ECO:0000313" key="4">
    <source>
        <dbReference type="EMBL" id="KAF7234109.1"/>
    </source>
</evidence>
<evidence type="ECO:0000259" key="3">
    <source>
        <dbReference type="SMART" id="SM00645"/>
    </source>
</evidence>
<gene>
    <name evidence="4" type="ORF">EG68_12416</name>
</gene>
<dbReference type="PROSITE" id="PS00639">
    <property type="entry name" value="THIOL_PROTEASE_HIS"/>
    <property type="match status" value="1"/>
</dbReference>
<accession>A0A8S9YCR3</accession>
<dbReference type="SUPFAM" id="SSF54001">
    <property type="entry name" value="Cysteine proteinases"/>
    <property type="match status" value="1"/>
</dbReference>
<evidence type="ECO:0000313" key="5">
    <source>
        <dbReference type="Proteomes" id="UP000822476"/>
    </source>
</evidence>
<feature type="domain" description="Peptidase C1A papain C-terminal" evidence="3">
    <location>
        <begin position="1"/>
        <end position="92"/>
    </location>
</feature>
<dbReference type="PROSITE" id="PS00640">
    <property type="entry name" value="THIOL_PROTEASE_ASN"/>
    <property type="match status" value="1"/>
</dbReference>
<protein>
    <recommendedName>
        <fullName evidence="3">Peptidase C1A papain C-terminal domain-containing protein</fullName>
    </recommendedName>
</protein>
<dbReference type="InterPro" id="IPR000668">
    <property type="entry name" value="Peptidase_C1A_C"/>
</dbReference>
<dbReference type="GO" id="GO:0008234">
    <property type="term" value="F:cysteine-type peptidase activity"/>
    <property type="evidence" value="ECO:0007669"/>
    <property type="project" value="InterPro"/>
</dbReference>
<dbReference type="InterPro" id="IPR025661">
    <property type="entry name" value="Pept_asp_AS"/>
</dbReference>
<dbReference type="OrthoDB" id="6286504at2759"/>
<dbReference type="InterPro" id="IPR025660">
    <property type="entry name" value="Pept_his_AS"/>
</dbReference>
<evidence type="ECO:0000256" key="1">
    <source>
        <dbReference type="ARBA" id="ARBA00008455"/>
    </source>
</evidence>
<dbReference type="EMBL" id="JTDE01012606">
    <property type="protein sequence ID" value="KAF7234109.1"/>
    <property type="molecule type" value="Genomic_DNA"/>
</dbReference>
<name>A0A8S9YCR3_9TREM</name>
<comment type="similarity">
    <text evidence="1">Belongs to the peptidase C1 family.</text>
</comment>
<keyword evidence="2" id="KW-1015">Disulfide bond</keyword>
<comment type="caution">
    <text evidence="4">The sequence shown here is derived from an EMBL/GenBank/DDBJ whole genome shotgun (WGS) entry which is preliminary data.</text>
</comment>
<dbReference type="Pfam" id="PF00112">
    <property type="entry name" value="Peptidase_C1"/>
    <property type="match status" value="1"/>
</dbReference>
<evidence type="ECO:0000256" key="2">
    <source>
        <dbReference type="ARBA" id="ARBA00023157"/>
    </source>
</evidence>
<keyword evidence="5" id="KW-1185">Reference proteome</keyword>
<reference evidence="4" key="1">
    <citation type="submission" date="2019-07" db="EMBL/GenBank/DDBJ databases">
        <title>Annotation for the trematode Paragonimus miyazaki's.</title>
        <authorList>
            <person name="Choi Y.-J."/>
        </authorList>
    </citation>
    <scope>NUCLEOTIDE SEQUENCE</scope>
    <source>
        <strain evidence="4">Japan</strain>
    </source>
</reference>
<feature type="non-terminal residue" evidence="4">
    <location>
        <position position="1"/>
    </location>
</feature>
<proteinExistence type="inferred from homology"/>
<dbReference type="Proteomes" id="UP000822476">
    <property type="component" value="Unassembled WGS sequence"/>
</dbReference>
<organism evidence="4 5">
    <name type="scientific">Paragonimus skrjabini miyazakii</name>
    <dbReference type="NCBI Taxonomy" id="59628"/>
    <lineage>
        <taxon>Eukaryota</taxon>
        <taxon>Metazoa</taxon>
        <taxon>Spiralia</taxon>
        <taxon>Lophotrochozoa</taxon>
        <taxon>Platyhelminthes</taxon>
        <taxon>Trematoda</taxon>
        <taxon>Digenea</taxon>
        <taxon>Plagiorchiida</taxon>
        <taxon>Troglotremata</taxon>
        <taxon>Troglotrematidae</taxon>
        <taxon>Paragonimus</taxon>
    </lineage>
</organism>
<dbReference type="PANTHER" id="PTHR12411">
    <property type="entry name" value="CYSTEINE PROTEASE FAMILY C1-RELATED"/>
    <property type="match status" value="1"/>
</dbReference>
<dbReference type="InterPro" id="IPR038765">
    <property type="entry name" value="Papain-like_cys_pep_sf"/>
</dbReference>
<dbReference type="InterPro" id="IPR013128">
    <property type="entry name" value="Peptidase_C1A"/>
</dbReference>
<dbReference type="SMART" id="SM00645">
    <property type="entry name" value="Pept_C1"/>
    <property type="match status" value="1"/>
</dbReference>